<dbReference type="SUPFAM" id="SSF54534">
    <property type="entry name" value="FKBP-like"/>
    <property type="match status" value="1"/>
</dbReference>
<dbReference type="EMBL" id="CDMY01000364">
    <property type="protein sequence ID" value="CEM05784.1"/>
    <property type="molecule type" value="Genomic_DNA"/>
</dbReference>
<reference evidence="3 4" key="1">
    <citation type="submission" date="2014-11" db="EMBL/GenBank/DDBJ databases">
        <authorList>
            <person name="Zhu J."/>
            <person name="Qi W."/>
            <person name="Song R."/>
        </authorList>
    </citation>
    <scope>NUCLEOTIDE SEQUENCE [LARGE SCALE GENOMIC DNA]</scope>
</reference>
<dbReference type="OrthoDB" id="431168at2759"/>
<feature type="compositionally biased region" description="Basic and acidic residues" evidence="2">
    <location>
        <begin position="105"/>
        <end position="116"/>
    </location>
</feature>
<dbReference type="InterPro" id="IPR011333">
    <property type="entry name" value="SKP1/BTB/POZ_sf"/>
</dbReference>
<dbReference type="Gene3D" id="3.10.50.40">
    <property type="match status" value="1"/>
</dbReference>
<evidence type="ECO:0000256" key="2">
    <source>
        <dbReference type="SAM" id="MobiDB-lite"/>
    </source>
</evidence>
<evidence type="ECO:0000313" key="3">
    <source>
        <dbReference type="EMBL" id="CEM05784.1"/>
    </source>
</evidence>
<sequence length="496" mass="55346">MSHYITPQIRVPTRFRFCPPAGFETLNPSLGKKQVPQNPACEEQEYDFGLVRASGIADRSAAPQQTMEAELSARQFSAQAILNQLHVPVTAIGDAISQLHAQIRQADDAAQRERQTHGASDPSAASPDDVLLLNVGGSEWRVKRQHMTQGEGVEGTLLAALFSGCWDNRFIKDDKQRAFIDIYPEAFKTIHTAILDTATLLQAGKAASIVTLLDEASQRNYTGRHGFWIKLLLSPLDKAVSAAPPSGVTEPRLSATDSPAVMGDAVKTLEAIMKTFTKEKARLEGQLRAAQERRDNLDKEIQAVSPFLLPLSGGDPIRSVDVCGQVISTTQSTVDEMSDELRNRFDLWPRPVEVVQPDHISRMVDHYRRRRLGASAADMAPVLRMDKTTKQNAFDVNAAVADFTVMPSGARYRIVTEGTGRVPTLNDTVKFYEIWWRDRFDGRDKRYDLRGAVYRVSDLYGWEREALLSMREGEVRQIIPPPGFVRYVELRLVSIE</sequence>
<evidence type="ECO:0000256" key="1">
    <source>
        <dbReference type="SAM" id="Coils"/>
    </source>
</evidence>
<dbReference type="SUPFAM" id="SSF54695">
    <property type="entry name" value="POZ domain"/>
    <property type="match status" value="1"/>
</dbReference>
<keyword evidence="1" id="KW-0175">Coiled coil</keyword>
<organism evidence="3 4">
    <name type="scientific">Vitrella brassicaformis (strain CCMP3155)</name>
    <dbReference type="NCBI Taxonomy" id="1169540"/>
    <lineage>
        <taxon>Eukaryota</taxon>
        <taxon>Sar</taxon>
        <taxon>Alveolata</taxon>
        <taxon>Colpodellida</taxon>
        <taxon>Vitrellaceae</taxon>
        <taxon>Vitrella</taxon>
    </lineage>
</organism>
<feature type="region of interest" description="Disordered" evidence="2">
    <location>
        <begin position="103"/>
        <end position="129"/>
    </location>
</feature>
<dbReference type="VEuPathDB" id="CryptoDB:Vbra_14322"/>
<dbReference type="GO" id="GO:0003755">
    <property type="term" value="F:peptidyl-prolyl cis-trans isomerase activity"/>
    <property type="evidence" value="ECO:0007669"/>
    <property type="project" value="InterPro"/>
</dbReference>
<gene>
    <name evidence="3" type="ORF">Vbra_14322</name>
</gene>
<dbReference type="Proteomes" id="UP000041254">
    <property type="component" value="Unassembled WGS sequence"/>
</dbReference>
<name>A0A0G4F2K8_VITBC</name>
<accession>A0A0G4F2K8</accession>
<proteinExistence type="predicted"/>
<dbReference type="InterPro" id="IPR046357">
    <property type="entry name" value="PPIase_dom_sf"/>
</dbReference>
<dbReference type="Gene3D" id="3.30.710.10">
    <property type="entry name" value="Potassium Channel Kv1.1, Chain A"/>
    <property type="match status" value="1"/>
</dbReference>
<protein>
    <recommendedName>
        <fullName evidence="5">Potassium channel tetramerisation-type BTB domain-containing protein</fullName>
    </recommendedName>
</protein>
<dbReference type="InParanoid" id="A0A0G4F2K8"/>
<dbReference type="AlphaFoldDB" id="A0A0G4F2K8"/>
<evidence type="ECO:0000313" key="4">
    <source>
        <dbReference type="Proteomes" id="UP000041254"/>
    </source>
</evidence>
<keyword evidence="4" id="KW-1185">Reference proteome</keyword>
<dbReference type="PhylomeDB" id="A0A0G4F2K8"/>
<feature type="coiled-coil region" evidence="1">
    <location>
        <begin position="266"/>
        <end position="300"/>
    </location>
</feature>
<evidence type="ECO:0008006" key="5">
    <source>
        <dbReference type="Google" id="ProtNLM"/>
    </source>
</evidence>